<dbReference type="SUPFAM" id="SSF55874">
    <property type="entry name" value="ATPase domain of HSP90 chaperone/DNA topoisomerase II/histidine kinase"/>
    <property type="match status" value="1"/>
</dbReference>
<dbReference type="Pfam" id="PF08448">
    <property type="entry name" value="PAS_4"/>
    <property type="match status" value="2"/>
</dbReference>
<dbReference type="InterPro" id="IPR003594">
    <property type="entry name" value="HATPase_dom"/>
</dbReference>
<dbReference type="SMART" id="SM00091">
    <property type="entry name" value="PAS"/>
    <property type="match status" value="2"/>
</dbReference>
<evidence type="ECO:0000259" key="12">
    <source>
        <dbReference type="PROSITE" id="PS50113"/>
    </source>
</evidence>
<evidence type="ECO:0000256" key="7">
    <source>
        <dbReference type="PROSITE-ProRule" id="PRU00169"/>
    </source>
</evidence>
<dbReference type="SMART" id="SM00387">
    <property type="entry name" value="HATPase_c"/>
    <property type="match status" value="1"/>
</dbReference>
<feature type="domain" description="Response regulatory" evidence="10">
    <location>
        <begin position="20"/>
        <end position="136"/>
    </location>
</feature>
<evidence type="ECO:0000259" key="10">
    <source>
        <dbReference type="PROSITE" id="PS50110"/>
    </source>
</evidence>
<dbReference type="Gene3D" id="3.30.565.10">
    <property type="entry name" value="Histidine kinase-like ATPase, C-terminal domain"/>
    <property type="match status" value="1"/>
</dbReference>
<feature type="domain" description="Histidine kinase" evidence="9">
    <location>
        <begin position="572"/>
        <end position="812"/>
    </location>
</feature>
<organism evidence="13 14">
    <name type="scientific">Haloplanus rubicundus</name>
    <dbReference type="NCBI Taxonomy" id="1547898"/>
    <lineage>
        <taxon>Archaea</taxon>
        <taxon>Methanobacteriati</taxon>
        <taxon>Methanobacteriota</taxon>
        <taxon>Stenosarchaea group</taxon>
        <taxon>Halobacteria</taxon>
        <taxon>Halobacteriales</taxon>
        <taxon>Haloferacaceae</taxon>
        <taxon>Haloplanus</taxon>
    </lineage>
</organism>
<dbReference type="Pfam" id="PF13185">
    <property type="entry name" value="GAF_2"/>
    <property type="match status" value="1"/>
</dbReference>
<dbReference type="InterPro" id="IPR005467">
    <property type="entry name" value="His_kinase_dom"/>
</dbReference>
<dbReference type="InterPro" id="IPR036890">
    <property type="entry name" value="HATPase_C_sf"/>
</dbReference>
<dbReference type="Gene3D" id="3.40.50.2300">
    <property type="match status" value="1"/>
</dbReference>
<feature type="domain" description="PAS" evidence="11">
    <location>
        <begin position="279"/>
        <end position="347"/>
    </location>
</feature>
<evidence type="ECO:0000256" key="8">
    <source>
        <dbReference type="SAM" id="MobiDB-lite"/>
    </source>
</evidence>
<dbReference type="CDD" id="cd00156">
    <property type="entry name" value="REC"/>
    <property type="match status" value="1"/>
</dbReference>
<dbReference type="Gene3D" id="3.30.450.20">
    <property type="entry name" value="PAS domain"/>
    <property type="match status" value="2"/>
</dbReference>
<dbReference type="InterPro" id="IPR035965">
    <property type="entry name" value="PAS-like_dom_sf"/>
</dbReference>
<dbReference type="SMART" id="SM00065">
    <property type="entry name" value="GAF"/>
    <property type="match status" value="1"/>
</dbReference>
<dbReference type="InterPro" id="IPR050736">
    <property type="entry name" value="Sensor_HK_Regulatory"/>
</dbReference>
<feature type="compositionally biased region" description="Basic and acidic residues" evidence="8">
    <location>
        <begin position="710"/>
        <end position="727"/>
    </location>
</feature>
<dbReference type="SUPFAM" id="SSF55781">
    <property type="entry name" value="GAF domain-like"/>
    <property type="match status" value="1"/>
</dbReference>
<dbReference type="InterPro" id="IPR001789">
    <property type="entry name" value="Sig_transdc_resp-reg_receiver"/>
</dbReference>
<dbReference type="Gene3D" id="1.10.287.130">
    <property type="match status" value="1"/>
</dbReference>
<dbReference type="GO" id="GO:0000155">
    <property type="term" value="F:phosphorelay sensor kinase activity"/>
    <property type="evidence" value="ECO:0007669"/>
    <property type="project" value="InterPro"/>
</dbReference>
<dbReference type="GeneID" id="37286640"/>
<evidence type="ECO:0000256" key="4">
    <source>
        <dbReference type="ARBA" id="ARBA00022679"/>
    </source>
</evidence>
<feature type="domain" description="PAC" evidence="12">
    <location>
        <begin position="349"/>
        <end position="401"/>
    </location>
</feature>
<dbReference type="PROSITE" id="PS50112">
    <property type="entry name" value="PAS"/>
    <property type="match status" value="2"/>
</dbReference>
<evidence type="ECO:0000259" key="11">
    <source>
        <dbReference type="PROSITE" id="PS50112"/>
    </source>
</evidence>
<accession>A0A345EBJ8</accession>
<comment type="catalytic activity">
    <reaction evidence="1">
        <text>ATP + protein L-histidine = ADP + protein N-phospho-L-histidine.</text>
        <dbReference type="EC" id="2.7.13.3"/>
    </reaction>
</comment>
<feature type="domain" description="PAS" evidence="11">
    <location>
        <begin position="154"/>
        <end position="200"/>
    </location>
</feature>
<dbReference type="CDD" id="cd00082">
    <property type="entry name" value="HisKA"/>
    <property type="match status" value="1"/>
</dbReference>
<dbReference type="Pfam" id="PF00072">
    <property type="entry name" value="Response_reg"/>
    <property type="match status" value="1"/>
</dbReference>
<evidence type="ECO:0000256" key="2">
    <source>
        <dbReference type="ARBA" id="ARBA00012438"/>
    </source>
</evidence>
<dbReference type="PRINTS" id="PR00344">
    <property type="entry name" value="BCTRLSENSOR"/>
</dbReference>
<gene>
    <name evidence="13" type="ORF">DU484_06640</name>
</gene>
<dbReference type="SUPFAM" id="SSF47384">
    <property type="entry name" value="Homodimeric domain of signal transducing histidine kinase"/>
    <property type="match status" value="1"/>
</dbReference>
<dbReference type="SUPFAM" id="SSF55785">
    <property type="entry name" value="PYP-like sensor domain (PAS domain)"/>
    <property type="match status" value="2"/>
</dbReference>
<evidence type="ECO:0000259" key="9">
    <source>
        <dbReference type="PROSITE" id="PS50109"/>
    </source>
</evidence>
<dbReference type="InterPro" id="IPR000700">
    <property type="entry name" value="PAS-assoc_C"/>
</dbReference>
<dbReference type="KEGG" id="haq:DU484_06640"/>
<dbReference type="AlphaFoldDB" id="A0A345EBJ8"/>
<evidence type="ECO:0000256" key="5">
    <source>
        <dbReference type="ARBA" id="ARBA00022777"/>
    </source>
</evidence>
<dbReference type="Pfam" id="PF00512">
    <property type="entry name" value="HisKA"/>
    <property type="match status" value="1"/>
</dbReference>
<proteinExistence type="predicted"/>
<evidence type="ECO:0000313" key="13">
    <source>
        <dbReference type="EMBL" id="AXG09570.1"/>
    </source>
</evidence>
<dbReference type="EC" id="2.7.13.3" evidence="2"/>
<protein>
    <recommendedName>
        <fullName evidence="2">histidine kinase</fullName>
        <ecNumber evidence="2">2.7.13.3</ecNumber>
    </recommendedName>
</protein>
<evidence type="ECO:0000256" key="6">
    <source>
        <dbReference type="ARBA" id="ARBA00023012"/>
    </source>
</evidence>
<dbReference type="SMART" id="SM00388">
    <property type="entry name" value="HisKA"/>
    <property type="match status" value="1"/>
</dbReference>
<dbReference type="SUPFAM" id="SSF52172">
    <property type="entry name" value="CheY-like"/>
    <property type="match status" value="1"/>
</dbReference>
<dbReference type="InterPro" id="IPR029016">
    <property type="entry name" value="GAF-like_dom_sf"/>
</dbReference>
<keyword evidence="3 7" id="KW-0597">Phosphoprotein</keyword>
<feature type="modified residue" description="4-aspartylphosphate" evidence="7">
    <location>
        <position position="71"/>
    </location>
</feature>
<dbReference type="PROSITE" id="PS50109">
    <property type="entry name" value="HIS_KIN"/>
    <property type="match status" value="1"/>
</dbReference>
<keyword evidence="6" id="KW-0902">Two-component regulatory system</keyword>
<reference evidence="13 14" key="1">
    <citation type="submission" date="2018-07" db="EMBL/GenBank/DDBJ databases">
        <title>Genome sequences of Haloplanus sp. CBA1112.</title>
        <authorList>
            <person name="Kim Y.B."/>
            <person name="Roh S.W."/>
        </authorList>
    </citation>
    <scope>NUCLEOTIDE SEQUENCE [LARGE SCALE GENOMIC DNA]</scope>
    <source>
        <strain evidence="13 14">CBA1112</strain>
    </source>
</reference>
<dbReference type="SMART" id="SM00448">
    <property type="entry name" value="REC"/>
    <property type="match status" value="1"/>
</dbReference>
<dbReference type="InterPro" id="IPR013656">
    <property type="entry name" value="PAS_4"/>
</dbReference>
<evidence type="ECO:0000256" key="3">
    <source>
        <dbReference type="ARBA" id="ARBA00022553"/>
    </source>
</evidence>
<evidence type="ECO:0000256" key="1">
    <source>
        <dbReference type="ARBA" id="ARBA00000085"/>
    </source>
</evidence>
<dbReference type="InterPro" id="IPR036097">
    <property type="entry name" value="HisK_dim/P_sf"/>
</dbReference>
<dbReference type="PROSITE" id="PS50113">
    <property type="entry name" value="PAC"/>
    <property type="match status" value="1"/>
</dbReference>
<dbReference type="InterPro" id="IPR003661">
    <property type="entry name" value="HisK_dim/P_dom"/>
</dbReference>
<sequence>MSVDDPAQVPDVSRGRGSIRVLHVDDDDDLVELAADALERSSEALRVQTETSVDDALTRLETDDVDCVVSDYEMPGRDGLEFLRVVRECDPDLPFILFTGKGSEEIASEAISAGVTDYLQKERGLDQYAVLANRIENAVSKHGAERMVRRAYGAMDTAREGIALLDEDGYFRYVNQAYAGITGYERGALIGEHWELLYPDAHVDRIYDEILPAVPRDGRWSGRTVYERADGDHIVTSHALAYADDGSLICLVRDCDDDRDVDDFETVAADEDERTTSAADGILDDALDALGDVFYVLDTEGNVVYVNEPKVTGYDRAEIESMDSTELFDPADRERVVEGIRHALETGSDERELRLRTEVGGRRTYEFCSWTLTDADGEPSHVVGIGRDVSGRKDRERALNGLHRTTRDLMRADSTAEIAELTVEALADILTLTQAGVHYHSERETALVPAAWTSEVEDVIGEPPDLGPGSIAWEAFETGEVKHYEDLGNADDLHNESTVLGSELIVPLGDHGVVIVAAVEADAFDENDRRLVQLLCENVTAAIERITHETVLRKREVELERENERLDEFASLVSHDLRNPLNVASGRLELARETCESTHIDEAIQALERMETLVDDVLKLAREGEAVDETEPVALSTVVERCWANVETDGVTLDRVDEATIAADRSRLAQVFENLFRNSVEHGSTSNRTESGDAVEHGSTGPRSQAPEDSVEHGSRDDRSESSHEDFLEVTVGTITDAADEVRGFYVEDDGVGIDPDEREQVFEAGYSTGDGGTGFGLRIVEDIVRAHGWTIECTDGAAGGVRFEITGVVAR</sequence>
<name>A0A345EBJ8_9EURY</name>
<dbReference type="InterPro" id="IPR000014">
    <property type="entry name" value="PAS"/>
</dbReference>
<dbReference type="Proteomes" id="UP000252985">
    <property type="component" value="Chromosome"/>
</dbReference>
<dbReference type="Pfam" id="PF02518">
    <property type="entry name" value="HATPase_c"/>
    <property type="match status" value="1"/>
</dbReference>
<dbReference type="InterPro" id="IPR004358">
    <property type="entry name" value="Sig_transdc_His_kin-like_C"/>
</dbReference>
<keyword evidence="4" id="KW-0808">Transferase</keyword>
<dbReference type="CDD" id="cd00130">
    <property type="entry name" value="PAS"/>
    <property type="match status" value="2"/>
</dbReference>
<dbReference type="PANTHER" id="PTHR43711">
    <property type="entry name" value="TWO-COMPONENT HISTIDINE KINASE"/>
    <property type="match status" value="1"/>
</dbReference>
<dbReference type="InterPro" id="IPR011006">
    <property type="entry name" value="CheY-like_superfamily"/>
</dbReference>
<dbReference type="Gene3D" id="3.30.450.40">
    <property type="match status" value="1"/>
</dbReference>
<feature type="region of interest" description="Disordered" evidence="8">
    <location>
        <begin position="682"/>
        <end position="727"/>
    </location>
</feature>
<dbReference type="NCBIfam" id="TIGR00229">
    <property type="entry name" value="sensory_box"/>
    <property type="match status" value="2"/>
</dbReference>
<dbReference type="EMBL" id="CP031148">
    <property type="protein sequence ID" value="AXG09570.1"/>
    <property type="molecule type" value="Genomic_DNA"/>
</dbReference>
<dbReference type="PANTHER" id="PTHR43711:SF1">
    <property type="entry name" value="HISTIDINE KINASE 1"/>
    <property type="match status" value="1"/>
</dbReference>
<dbReference type="PROSITE" id="PS50110">
    <property type="entry name" value="RESPONSE_REGULATORY"/>
    <property type="match status" value="1"/>
</dbReference>
<keyword evidence="5" id="KW-0418">Kinase</keyword>
<dbReference type="RefSeq" id="WP_114605452.1">
    <property type="nucleotide sequence ID" value="NZ_CP031148.1"/>
</dbReference>
<dbReference type="InterPro" id="IPR003018">
    <property type="entry name" value="GAF"/>
</dbReference>
<evidence type="ECO:0000313" key="14">
    <source>
        <dbReference type="Proteomes" id="UP000252985"/>
    </source>
</evidence>